<dbReference type="Pfam" id="PF00069">
    <property type="entry name" value="Pkinase"/>
    <property type="match status" value="2"/>
</dbReference>
<dbReference type="InterPro" id="IPR008271">
    <property type="entry name" value="Ser/Thr_kinase_AS"/>
</dbReference>
<evidence type="ECO:0000256" key="9">
    <source>
        <dbReference type="SAM" id="MobiDB-lite"/>
    </source>
</evidence>
<dbReference type="InterPro" id="IPR017441">
    <property type="entry name" value="Protein_kinase_ATP_BS"/>
</dbReference>
<keyword evidence="12" id="KW-1185">Reference proteome</keyword>
<dbReference type="SMART" id="SM00220">
    <property type="entry name" value="S_TKc"/>
    <property type="match status" value="1"/>
</dbReference>
<dbReference type="SUPFAM" id="SSF56112">
    <property type="entry name" value="Protein kinase-like (PK-like)"/>
    <property type="match status" value="1"/>
</dbReference>
<evidence type="ECO:0000313" key="12">
    <source>
        <dbReference type="Proteomes" id="UP001152798"/>
    </source>
</evidence>
<evidence type="ECO:0000256" key="5">
    <source>
        <dbReference type="ARBA" id="ARBA00022777"/>
    </source>
</evidence>
<sequence>METEPGTMATTLKDEKGPSHKRQSSSDKIVSLLHKLPQLGEIFELHYKVGEGTFSNVYLATFREVPKAKFAVKHLIPTCHPSRVIRELKCMQEIGGVDNVVGIYMCLRMNDCITFVMPYQHHDKFTSYLYDMDIDEIRLYIRELCVALRRVHSFGVIHRDVKPGNFLYNRAKRKFLLVDFGLAQKVGEWSTDSSKKRKRCSEGENKEPAEVQEQNAKRICLKERPSEIKRAPLHACNENISFIRSFSQVCKEARPNLTNRCECDRKARVCNTCLSRKGGSAPRAGTPGFRAPEVLLKSHDQTTAVDMWAVGVILLCLLSRTYPFFRAPDDVTALAEMITVFGSEEIKSIATKLGRHVVCSETCKPLDLREACKFLRERRRRISNPVDIDIPDEAFSLLYRLLDLDHTSRITAEETLSHPFLAKP</sequence>
<dbReference type="Gene3D" id="1.10.510.10">
    <property type="entry name" value="Transferase(Phosphotransferase) domain 1"/>
    <property type="match status" value="1"/>
</dbReference>
<dbReference type="EC" id="2.7.11.1" evidence="1"/>
<dbReference type="PANTHER" id="PTHR44167:SF23">
    <property type="entry name" value="CDC7 KINASE, ISOFORM A-RELATED"/>
    <property type="match status" value="1"/>
</dbReference>
<dbReference type="EMBL" id="OV725081">
    <property type="protein sequence ID" value="CAH1402517.1"/>
    <property type="molecule type" value="Genomic_DNA"/>
</dbReference>
<evidence type="ECO:0000256" key="3">
    <source>
        <dbReference type="ARBA" id="ARBA00022679"/>
    </source>
</evidence>
<dbReference type="InterPro" id="IPR000719">
    <property type="entry name" value="Prot_kinase_dom"/>
</dbReference>
<evidence type="ECO:0000256" key="1">
    <source>
        <dbReference type="ARBA" id="ARBA00012513"/>
    </source>
</evidence>
<protein>
    <recommendedName>
        <fullName evidence="1">non-specific serine/threonine protein kinase</fullName>
        <ecNumber evidence="1">2.7.11.1</ecNumber>
    </recommendedName>
</protein>
<dbReference type="GO" id="GO:0044773">
    <property type="term" value="P:mitotic DNA damage checkpoint signaling"/>
    <property type="evidence" value="ECO:0007669"/>
    <property type="project" value="TreeGrafter"/>
</dbReference>
<organism evidence="11 12">
    <name type="scientific">Nezara viridula</name>
    <name type="common">Southern green stink bug</name>
    <name type="synonym">Cimex viridulus</name>
    <dbReference type="NCBI Taxonomy" id="85310"/>
    <lineage>
        <taxon>Eukaryota</taxon>
        <taxon>Metazoa</taxon>
        <taxon>Ecdysozoa</taxon>
        <taxon>Arthropoda</taxon>
        <taxon>Hexapoda</taxon>
        <taxon>Insecta</taxon>
        <taxon>Pterygota</taxon>
        <taxon>Neoptera</taxon>
        <taxon>Paraneoptera</taxon>
        <taxon>Hemiptera</taxon>
        <taxon>Heteroptera</taxon>
        <taxon>Panheteroptera</taxon>
        <taxon>Pentatomomorpha</taxon>
        <taxon>Pentatomoidea</taxon>
        <taxon>Pentatomidae</taxon>
        <taxon>Pentatominae</taxon>
        <taxon>Nezara</taxon>
    </lineage>
</organism>
<accession>A0A9P0HIQ7</accession>
<dbReference type="Proteomes" id="UP001152798">
    <property type="component" value="Chromosome 5"/>
</dbReference>
<dbReference type="PROSITE" id="PS50011">
    <property type="entry name" value="PROTEIN_KINASE_DOM"/>
    <property type="match status" value="1"/>
</dbReference>
<name>A0A9P0HIQ7_NEZVI</name>
<dbReference type="Gene3D" id="3.30.200.20">
    <property type="entry name" value="Phosphorylase Kinase, domain 1"/>
    <property type="match status" value="1"/>
</dbReference>
<proteinExistence type="inferred from homology"/>
<dbReference type="PANTHER" id="PTHR44167">
    <property type="entry name" value="OVARIAN-SPECIFIC SERINE/THREONINE-PROTEIN KINASE LOK-RELATED"/>
    <property type="match status" value="1"/>
</dbReference>
<evidence type="ECO:0000256" key="7">
    <source>
        <dbReference type="PROSITE-ProRule" id="PRU10141"/>
    </source>
</evidence>
<dbReference type="InterPro" id="IPR011009">
    <property type="entry name" value="Kinase-like_dom_sf"/>
</dbReference>
<reference evidence="11" key="1">
    <citation type="submission" date="2022-01" db="EMBL/GenBank/DDBJ databases">
        <authorList>
            <person name="King R."/>
        </authorList>
    </citation>
    <scope>NUCLEOTIDE SEQUENCE</scope>
</reference>
<dbReference type="GO" id="GO:0005634">
    <property type="term" value="C:nucleus"/>
    <property type="evidence" value="ECO:0007669"/>
    <property type="project" value="TreeGrafter"/>
</dbReference>
<keyword evidence="5" id="KW-0418">Kinase</keyword>
<evidence type="ECO:0000256" key="4">
    <source>
        <dbReference type="ARBA" id="ARBA00022741"/>
    </source>
</evidence>
<feature type="binding site" evidence="7">
    <location>
        <position position="73"/>
    </location>
    <ligand>
        <name>ATP</name>
        <dbReference type="ChEBI" id="CHEBI:30616"/>
    </ligand>
</feature>
<feature type="domain" description="Protein kinase" evidence="10">
    <location>
        <begin position="43"/>
        <end position="421"/>
    </location>
</feature>
<keyword evidence="6 7" id="KW-0067">ATP-binding</keyword>
<keyword evidence="4 7" id="KW-0547">Nucleotide-binding</keyword>
<dbReference type="GO" id="GO:0005524">
    <property type="term" value="F:ATP binding"/>
    <property type="evidence" value="ECO:0007669"/>
    <property type="project" value="UniProtKB-UniRule"/>
</dbReference>
<keyword evidence="3" id="KW-0808">Transferase</keyword>
<evidence type="ECO:0000313" key="11">
    <source>
        <dbReference type="EMBL" id="CAH1402517.1"/>
    </source>
</evidence>
<dbReference type="PROSITE" id="PS00107">
    <property type="entry name" value="PROTEIN_KINASE_ATP"/>
    <property type="match status" value="1"/>
</dbReference>
<feature type="region of interest" description="Disordered" evidence="9">
    <location>
        <begin position="1"/>
        <end position="25"/>
    </location>
</feature>
<evidence type="ECO:0000256" key="8">
    <source>
        <dbReference type="RuleBase" id="RU000304"/>
    </source>
</evidence>
<dbReference type="CDD" id="cd14019">
    <property type="entry name" value="STKc_Cdc7"/>
    <property type="match status" value="1"/>
</dbReference>
<dbReference type="AlphaFoldDB" id="A0A9P0HIQ7"/>
<evidence type="ECO:0000256" key="6">
    <source>
        <dbReference type="ARBA" id="ARBA00022840"/>
    </source>
</evidence>
<keyword evidence="2 8" id="KW-0723">Serine/threonine-protein kinase</keyword>
<dbReference type="OrthoDB" id="10020333at2759"/>
<dbReference type="PROSITE" id="PS00108">
    <property type="entry name" value="PROTEIN_KINASE_ST"/>
    <property type="match status" value="1"/>
</dbReference>
<gene>
    <name evidence="11" type="ORF">NEZAVI_LOCUS11321</name>
</gene>
<evidence type="ECO:0000259" key="10">
    <source>
        <dbReference type="PROSITE" id="PS50011"/>
    </source>
</evidence>
<dbReference type="GO" id="GO:0004674">
    <property type="term" value="F:protein serine/threonine kinase activity"/>
    <property type="evidence" value="ECO:0007669"/>
    <property type="project" value="UniProtKB-KW"/>
</dbReference>
<evidence type="ECO:0000256" key="2">
    <source>
        <dbReference type="ARBA" id="ARBA00022527"/>
    </source>
</evidence>
<comment type="similarity">
    <text evidence="8">Belongs to the protein kinase superfamily.</text>
</comment>